<keyword evidence="2" id="KW-1185">Reference proteome</keyword>
<gene>
    <name evidence="1" type="ORF">KC01_LOCUS21294</name>
</gene>
<proteinExistence type="predicted"/>
<dbReference type="AlphaFoldDB" id="A0AAV2KSM4"/>
<dbReference type="EMBL" id="OZ035824">
    <property type="protein sequence ID" value="CAL1591970.1"/>
    <property type="molecule type" value="Genomic_DNA"/>
</dbReference>
<dbReference type="Proteomes" id="UP001497482">
    <property type="component" value="Chromosome 2"/>
</dbReference>
<evidence type="ECO:0000313" key="1">
    <source>
        <dbReference type="EMBL" id="CAL1591970.1"/>
    </source>
</evidence>
<evidence type="ECO:0000313" key="2">
    <source>
        <dbReference type="Proteomes" id="UP001497482"/>
    </source>
</evidence>
<evidence type="ECO:0008006" key="3">
    <source>
        <dbReference type="Google" id="ProtNLM"/>
    </source>
</evidence>
<sequence length="89" mass="10148">MRLFLHILRLTRRHHVAHSICHRTPVLPACIAACSARRHDNRSHVKRPGPRLIAGVLSGGGDALWGSRRQEEEVWRKQCEDQEPGKAEK</sequence>
<accession>A0AAV2KSM4</accession>
<reference evidence="1 2" key="1">
    <citation type="submission" date="2024-04" db="EMBL/GenBank/DDBJ databases">
        <authorList>
            <person name="Waldvogel A.-M."/>
            <person name="Schoenle A."/>
        </authorList>
    </citation>
    <scope>NUCLEOTIDE SEQUENCE [LARGE SCALE GENOMIC DNA]</scope>
</reference>
<protein>
    <recommendedName>
        <fullName evidence="3">Secreted protein</fullName>
    </recommendedName>
</protein>
<organism evidence="1 2">
    <name type="scientific">Knipowitschia caucasica</name>
    <name type="common">Caucasian dwarf goby</name>
    <name type="synonym">Pomatoschistus caucasicus</name>
    <dbReference type="NCBI Taxonomy" id="637954"/>
    <lineage>
        <taxon>Eukaryota</taxon>
        <taxon>Metazoa</taxon>
        <taxon>Chordata</taxon>
        <taxon>Craniata</taxon>
        <taxon>Vertebrata</taxon>
        <taxon>Euteleostomi</taxon>
        <taxon>Actinopterygii</taxon>
        <taxon>Neopterygii</taxon>
        <taxon>Teleostei</taxon>
        <taxon>Neoteleostei</taxon>
        <taxon>Acanthomorphata</taxon>
        <taxon>Gobiaria</taxon>
        <taxon>Gobiiformes</taxon>
        <taxon>Gobioidei</taxon>
        <taxon>Gobiidae</taxon>
        <taxon>Gobiinae</taxon>
        <taxon>Knipowitschia</taxon>
    </lineage>
</organism>
<name>A0AAV2KSM4_KNICA</name>